<keyword evidence="1" id="KW-0646">Protease inhibitor</keyword>
<dbReference type="InterPro" id="IPR004094">
    <property type="entry name" value="Antistasin-like"/>
</dbReference>
<evidence type="ECO:0000313" key="6">
    <source>
        <dbReference type="Proteomes" id="UP001283361"/>
    </source>
</evidence>
<evidence type="ECO:0000256" key="1">
    <source>
        <dbReference type="ARBA" id="ARBA00022690"/>
    </source>
</evidence>
<evidence type="ECO:0000313" key="5">
    <source>
        <dbReference type="EMBL" id="KAK3753182.1"/>
    </source>
</evidence>
<reference evidence="5" key="1">
    <citation type="journal article" date="2023" name="G3 (Bethesda)">
        <title>A reference genome for the long-term kleptoplast-retaining sea slug Elysia crispata morphotype clarki.</title>
        <authorList>
            <person name="Eastman K.E."/>
            <person name="Pendleton A.L."/>
            <person name="Shaikh M.A."/>
            <person name="Suttiyut T."/>
            <person name="Ogas R."/>
            <person name="Tomko P."/>
            <person name="Gavelis G."/>
            <person name="Widhalm J.R."/>
            <person name="Wisecaver J.H."/>
        </authorList>
    </citation>
    <scope>NUCLEOTIDE SEQUENCE</scope>
    <source>
        <strain evidence="5">ECLA1</strain>
    </source>
</reference>
<keyword evidence="2" id="KW-0722">Serine protease inhibitor</keyword>
<dbReference type="PROSITE" id="PS51252">
    <property type="entry name" value="ANTISTASIN"/>
    <property type="match status" value="4"/>
</dbReference>
<feature type="domain" description="Antistasin-like" evidence="4">
    <location>
        <begin position="153"/>
        <end position="178"/>
    </location>
</feature>
<dbReference type="EMBL" id="JAWDGP010005718">
    <property type="protein sequence ID" value="KAK3753182.1"/>
    <property type="molecule type" value="Genomic_DNA"/>
</dbReference>
<protein>
    <recommendedName>
        <fullName evidence="4">Antistasin-like domain-containing protein</fullName>
    </recommendedName>
</protein>
<feature type="chain" id="PRO_5041900770" description="Antistasin-like domain-containing protein" evidence="3">
    <location>
        <begin position="21"/>
        <end position="265"/>
    </location>
</feature>
<dbReference type="SUPFAM" id="SSF57262">
    <property type="entry name" value="Leech antihemostatic proteins"/>
    <property type="match status" value="4"/>
</dbReference>
<accession>A0AAE1D278</accession>
<dbReference type="AlphaFoldDB" id="A0AAE1D278"/>
<dbReference type="Gene3D" id="2.10.22.10">
    <property type="entry name" value="Antistasin, domain 1"/>
    <property type="match status" value="4"/>
</dbReference>
<name>A0AAE1D278_9GAST</name>
<feature type="domain" description="Antistasin-like" evidence="4">
    <location>
        <begin position="121"/>
        <end position="146"/>
    </location>
</feature>
<dbReference type="Proteomes" id="UP001283361">
    <property type="component" value="Unassembled WGS sequence"/>
</dbReference>
<feature type="domain" description="Antistasin-like" evidence="4">
    <location>
        <begin position="184"/>
        <end position="210"/>
    </location>
</feature>
<keyword evidence="6" id="KW-1185">Reference proteome</keyword>
<feature type="domain" description="Antistasin-like" evidence="4">
    <location>
        <begin position="219"/>
        <end position="244"/>
    </location>
</feature>
<dbReference type="GO" id="GO:0004867">
    <property type="term" value="F:serine-type endopeptidase inhibitor activity"/>
    <property type="evidence" value="ECO:0007669"/>
    <property type="project" value="UniProtKB-KW"/>
</dbReference>
<sequence length="265" mass="29291">MAKLTAAHCLLFALIHITDARFLPIPCFSLLGFECPGGRRWDPGLCQCVPDRLKCVVPMCPVRPHSSRCMIYKLDFTGCPTCSCECDELSQICPINCPRGVEMISRPNGCKECKCRDPKICKRILCENRCPFGHLEDVDGCPTCSCKSRRNLCPPVLCSQMCPYGTIKDTNGCPTCICKPKPICATLFCDNFCANGRKQDSNGCEVSCECKPIRLALICPRLACEKHCPNGTNLDNKGCPTCSCKNHPVAHNVLILEQLLSKKCY</sequence>
<evidence type="ECO:0000259" key="4">
    <source>
        <dbReference type="PROSITE" id="PS51252"/>
    </source>
</evidence>
<organism evidence="5 6">
    <name type="scientific">Elysia crispata</name>
    <name type="common">lettuce slug</name>
    <dbReference type="NCBI Taxonomy" id="231223"/>
    <lineage>
        <taxon>Eukaryota</taxon>
        <taxon>Metazoa</taxon>
        <taxon>Spiralia</taxon>
        <taxon>Lophotrochozoa</taxon>
        <taxon>Mollusca</taxon>
        <taxon>Gastropoda</taxon>
        <taxon>Heterobranchia</taxon>
        <taxon>Euthyneura</taxon>
        <taxon>Panpulmonata</taxon>
        <taxon>Sacoglossa</taxon>
        <taxon>Placobranchoidea</taxon>
        <taxon>Plakobranchidae</taxon>
        <taxon>Elysia</taxon>
    </lineage>
</organism>
<dbReference type="Pfam" id="PF02822">
    <property type="entry name" value="Antistasin"/>
    <property type="match status" value="3"/>
</dbReference>
<feature type="signal peptide" evidence="3">
    <location>
        <begin position="1"/>
        <end position="20"/>
    </location>
</feature>
<gene>
    <name evidence="5" type="ORF">RRG08_024456</name>
</gene>
<keyword evidence="3" id="KW-0732">Signal</keyword>
<evidence type="ECO:0000256" key="3">
    <source>
        <dbReference type="SAM" id="SignalP"/>
    </source>
</evidence>
<evidence type="ECO:0000256" key="2">
    <source>
        <dbReference type="ARBA" id="ARBA00022900"/>
    </source>
</evidence>
<comment type="caution">
    <text evidence="5">The sequence shown here is derived from an EMBL/GenBank/DDBJ whole genome shotgun (WGS) entry which is preliminary data.</text>
</comment>
<dbReference type="InterPro" id="IPR011061">
    <property type="entry name" value="Hirudin/antistatin"/>
</dbReference>
<proteinExistence type="predicted"/>